<dbReference type="Gene3D" id="3.75.10.10">
    <property type="entry name" value="L-arginine/glycine Amidinotransferase, Chain A"/>
    <property type="match status" value="1"/>
</dbReference>
<gene>
    <name evidence="1" type="ORF">Ga0061079_106132</name>
</gene>
<dbReference type="NCBIfam" id="NF046062">
    <property type="entry name" value="citrull_CtlX"/>
    <property type="match status" value="1"/>
</dbReference>
<dbReference type="Proteomes" id="UP000182761">
    <property type="component" value="Unassembled WGS sequence"/>
</dbReference>
<reference evidence="1 2" key="1">
    <citation type="submission" date="2016-01" db="EMBL/GenBank/DDBJ databases">
        <authorList>
            <person name="McClelland M."/>
            <person name="Jain A."/>
            <person name="Saraogi P."/>
            <person name="Mendelson R."/>
            <person name="Westerman R."/>
            <person name="SanMiguel P."/>
            <person name="Csonka L."/>
        </authorList>
    </citation>
    <scope>NUCLEOTIDE SEQUENCE [LARGE SCALE GENOMIC DNA]</scope>
    <source>
        <strain evidence="1 2">R-53146</strain>
    </source>
</reference>
<sequence length="303" mass="35088">MIEPVAFGFNQQTATNNFFQQNDSVSLESIQEKALEEFRNMVEKLRKFGINVLVVKDTEQPHKPDSIFPNNWISFHSDGKVVLYPMYAKNRRAERREDILDIIEQEGFIINEIIDYSKAEEEEIFLEGTGSMVLDRTHEIAYAAISERTHEELFIEFCEDLEFSPVVFHSTQEKEGKRYPVYHTNVMMSVTEDFAILCKESIQDAKERKLVIDFLQTTKKEVISISEEQMNHFLGNTLQLENDKKERFLVMSHTAYQSLNAGQINAINKYSQILVFDIPTIEKYGGGSVRCMLAEIFLPRAES</sequence>
<name>A0A0X3AQF9_9FLAO</name>
<dbReference type="Pfam" id="PF19420">
    <property type="entry name" value="DDAH_eukar"/>
    <property type="match status" value="1"/>
</dbReference>
<dbReference type="PIRSF" id="PIRSF028188">
    <property type="entry name" value="Amdntrnsf_FN0238"/>
    <property type="match status" value="1"/>
</dbReference>
<dbReference type="PANTHER" id="PTHR43224">
    <property type="entry name" value="AMIDINOTRANSFERASE"/>
    <property type="match status" value="1"/>
</dbReference>
<protein>
    <recommendedName>
        <fullName evidence="3">Amidinotransferase</fullName>
    </recommendedName>
</protein>
<proteinExistence type="predicted"/>
<evidence type="ECO:0008006" key="3">
    <source>
        <dbReference type="Google" id="ProtNLM"/>
    </source>
</evidence>
<dbReference type="STRING" id="1586267.GCA_001418685_01217"/>
<evidence type="ECO:0000313" key="1">
    <source>
        <dbReference type="EMBL" id="CVK16367.1"/>
    </source>
</evidence>
<evidence type="ECO:0000313" key="2">
    <source>
        <dbReference type="Proteomes" id="UP000182761"/>
    </source>
</evidence>
<dbReference type="RefSeq" id="WP_245630747.1">
    <property type="nucleotide sequence ID" value="NZ_FCOR01000006.1"/>
</dbReference>
<accession>A0A0X3AQF9</accession>
<dbReference type="EMBL" id="FCOR01000006">
    <property type="protein sequence ID" value="CVK16367.1"/>
    <property type="molecule type" value="Genomic_DNA"/>
</dbReference>
<dbReference type="InterPro" id="IPR014541">
    <property type="entry name" value="Amdntrnsf_FN0238"/>
</dbReference>
<dbReference type="SUPFAM" id="SSF55909">
    <property type="entry name" value="Pentein"/>
    <property type="match status" value="1"/>
</dbReference>
<keyword evidence="2" id="KW-1185">Reference proteome</keyword>
<dbReference type="PANTHER" id="PTHR43224:SF1">
    <property type="entry name" value="AMIDINOTRANSFERASE"/>
    <property type="match status" value="1"/>
</dbReference>
<organism evidence="1 2">
    <name type="scientific">Apibacter mensalis</name>
    <dbReference type="NCBI Taxonomy" id="1586267"/>
    <lineage>
        <taxon>Bacteria</taxon>
        <taxon>Pseudomonadati</taxon>
        <taxon>Bacteroidota</taxon>
        <taxon>Flavobacteriia</taxon>
        <taxon>Flavobacteriales</taxon>
        <taxon>Weeksellaceae</taxon>
        <taxon>Apibacter</taxon>
    </lineage>
</organism>
<dbReference type="AlphaFoldDB" id="A0A0X3AQF9"/>